<feature type="region of interest" description="Disordered" evidence="1">
    <location>
        <begin position="118"/>
        <end position="137"/>
    </location>
</feature>
<proteinExistence type="predicted"/>
<reference evidence="2 3" key="1">
    <citation type="submission" date="2024-05" db="EMBL/GenBank/DDBJ databases">
        <title>Culex pipiens pipiens assembly and annotation.</title>
        <authorList>
            <person name="Alout H."/>
            <person name="Durand T."/>
        </authorList>
    </citation>
    <scope>NUCLEOTIDE SEQUENCE [LARGE SCALE GENOMIC DNA]</scope>
    <source>
        <strain evidence="2">HA-2024</strain>
        <tissue evidence="2">Whole body</tissue>
    </source>
</reference>
<name>A0ABD1DMB0_CULPP</name>
<accession>A0ABD1DMB0</accession>
<evidence type="ECO:0000256" key="1">
    <source>
        <dbReference type="SAM" id="MobiDB-lite"/>
    </source>
</evidence>
<gene>
    <name evidence="2" type="ORF">pipiens_007088</name>
</gene>
<evidence type="ECO:0000313" key="2">
    <source>
        <dbReference type="EMBL" id="KAL1400871.1"/>
    </source>
</evidence>
<organism evidence="2 3">
    <name type="scientific">Culex pipiens pipiens</name>
    <name type="common">Northern house mosquito</name>
    <dbReference type="NCBI Taxonomy" id="38569"/>
    <lineage>
        <taxon>Eukaryota</taxon>
        <taxon>Metazoa</taxon>
        <taxon>Ecdysozoa</taxon>
        <taxon>Arthropoda</taxon>
        <taxon>Hexapoda</taxon>
        <taxon>Insecta</taxon>
        <taxon>Pterygota</taxon>
        <taxon>Neoptera</taxon>
        <taxon>Endopterygota</taxon>
        <taxon>Diptera</taxon>
        <taxon>Nematocera</taxon>
        <taxon>Culicoidea</taxon>
        <taxon>Culicidae</taxon>
        <taxon>Culicinae</taxon>
        <taxon>Culicini</taxon>
        <taxon>Culex</taxon>
        <taxon>Culex</taxon>
    </lineage>
</organism>
<dbReference type="AlphaFoldDB" id="A0ABD1DMB0"/>
<comment type="caution">
    <text evidence="2">The sequence shown here is derived from an EMBL/GenBank/DDBJ whole genome shotgun (WGS) entry which is preliminary data.</text>
</comment>
<dbReference type="EMBL" id="JBEHCU010005108">
    <property type="protein sequence ID" value="KAL1400871.1"/>
    <property type="molecule type" value="Genomic_DNA"/>
</dbReference>
<sequence length="321" mass="34639">MTDCLFWGSGNAGEFETAPDGDGVSTAWHNPQDELLQKQVRSLDKLAENSRCGNVSGLGGGPETAVQVPEPVYNQNDLRAPGATTAPCTNQQQALVESCEVSGYLDDVIEYMSEVNHSRKRHPTATGTPLHSPPDPWQSENVEFTGLTEVPLSLIVNVNIGCLLVQFGSAVINRTQSIADAAKDQAGRSTAAVHHNTLQTGWRFGECIRSRLEYEPPPSSSATTPRGEQQKRKFGVSCGVGFNDAIAIAVRRIEAANVESGSASGAFKDRWYGAFSVSLVYFFNNNILAIRGLLNGCARVIMPRGSSPGRCLTWADPYHLN</sequence>
<evidence type="ECO:0000313" key="3">
    <source>
        <dbReference type="Proteomes" id="UP001562425"/>
    </source>
</evidence>
<dbReference type="Proteomes" id="UP001562425">
    <property type="component" value="Unassembled WGS sequence"/>
</dbReference>
<keyword evidence="3" id="KW-1185">Reference proteome</keyword>
<protein>
    <submittedName>
        <fullName evidence="2">Uncharacterized protein</fullName>
    </submittedName>
</protein>